<accession>A0AAF0PUX4</accession>
<sequence length="37" mass="4381">MTPFEVLYGRRCRSPIIWFDSVEIDSLDIDFLTNAME</sequence>
<reference evidence="1" key="1">
    <citation type="submission" date="2023-08" db="EMBL/GenBank/DDBJ databases">
        <title>A de novo genome assembly of Solanum verrucosum Schlechtendal, a Mexican diploid species geographically isolated from the other diploid A-genome species in potato relatives.</title>
        <authorList>
            <person name="Hosaka K."/>
        </authorList>
    </citation>
    <scope>NUCLEOTIDE SEQUENCE</scope>
    <source>
        <tissue evidence="1">Young leaves</tissue>
    </source>
</reference>
<evidence type="ECO:0000313" key="2">
    <source>
        <dbReference type="Proteomes" id="UP001234989"/>
    </source>
</evidence>
<name>A0AAF0PUX4_SOLVR</name>
<evidence type="ECO:0000313" key="1">
    <source>
        <dbReference type="EMBL" id="WMV09690.1"/>
    </source>
</evidence>
<dbReference type="EMBL" id="CP133612">
    <property type="protein sequence ID" value="WMV09690.1"/>
    <property type="molecule type" value="Genomic_DNA"/>
</dbReference>
<proteinExistence type="predicted"/>
<dbReference type="AlphaFoldDB" id="A0AAF0PUX4"/>
<dbReference type="Proteomes" id="UP001234989">
    <property type="component" value="Chromosome 1"/>
</dbReference>
<gene>
    <name evidence="1" type="ORF">MTR67_003075</name>
</gene>
<keyword evidence="2" id="KW-1185">Reference proteome</keyword>
<protein>
    <submittedName>
        <fullName evidence="1">Uncharacterized protein</fullName>
    </submittedName>
</protein>
<organism evidence="1 2">
    <name type="scientific">Solanum verrucosum</name>
    <dbReference type="NCBI Taxonomy" id="315347"/>
    <lineage>
        <taxon>Eukaryota</taxon>
        <taxon>Viridiplantae</taxon>
        <taxon>Streptophyta</taxon>
        <taxon>Embryophyta</taxon>
        <taxon>Tracheophyta</taxon>
        <taxon>Spermatophyta</taxon>
        <taxon>Magnoliopsida</taxon>
        <taxon>eudicotyledons</taxon>
        <taxon>Gunneridae</taxon>
        <taxon>Pentapetalae</taxon>
        <taxon>asterids</taxon>
        <taxon>lamiids</taxon>
        <taxon>Solanales</taxon>
        <taxon>Solanaceae</taxon>
        <taxon>Solanoideae</taxon>
        <taxon>Solaneae</taxon>
        <taxon>Solanum</taxon>
    </lineage>
</organism>